<dbReference type="EMBL" id="LAZR01065888">
    <property type="protein sequence ID" value="KKK54652.1"/>
    <property type="molecule type" value="Genomic_DNA"/>
</dbReference>
<sequence length="112" mass="12436">ILCSKISMPIILKKSGASLLVISPEPQPKSKTVKFLDEGNKKTSVDYGTSIVFNVEFGGEEMNFYVKENNFSLLKQIKELGSLIGTTANILRVGSKKSDTRYSIEKVEPKQH</sequence>
<gene>
    <name evidence="1" type="ORF">LCGC14_3082520</name>
</gene>
<name>A0A0F8WCS6_9ZZZZ</name>
<organism evidence="1">
    <name type="scientific">marine sediment metagenome</name>
    <dbReference type="NCBI Taxonomy" id="412755"/>
    <lineage>
        <taxon>unclassified sequences</taxon>
        <taxon>metagenomes</taxon>
        <taxon>ecological metagenomes</taxon>
    </lineage>
</organism>
<feature type="non-terminal residue" evidence="1">
    <location>
        <position position="1"/>
    </location>
</feature>
<comment type="caution">
    <text evidence="1">The sequence shown here is derived from an EMBL/GenBank/DDBJ whole genome shotgun (WGS) entry which is preliminary data.</text>
</comment>
<reference evidence="1" key="1">
    <citation type="journal article" date="2015" name="Nature">
        <title>Complex archaea that bridge the gap between prokaryotes and eukaryotes.</title>
        <authorList>
            <person name="Spang A."/>
            <person name="Saw J.H."/>
            <person name="Jorgensen S.L."/>
            <person name="Zaremba-Niedzwiedzka K."/>
            <person name="Martijn J."/>
            <person name="Lind A.E."/>
            <person name="van Eijk R."/>
            <person name="Schleper C."/>
            <person name="Guy L."/>
            <person name="Ettema T.J."/>
        </authorList>
    </citation>
    <scope>NUCLEOTIDE SEQUENCE</scope>
</reference>
<accession>A0A0F8WCS6</accession>
<proteinExistence type="predicted"/>
<dbReference type="AlphaFoldDB" id="A0A0F8WCS6"/>
<evidence type="ECO:0000313" key="1">
    <source>
        <dbReference type="EMBL" id="KKK54652.1"/>
    </source>
</evidence>
<protein>
    <submittedName>
        <fullName evidence="1">Uncharacterized protein</fullName>
    </submittedName>
</protein>